<evidence type="ECO:0000256" key="11">
    <source>
        <dbReference type="ARBA" id="ARBA00023157"/>
    </source>
</evidence>
<feature type="domain" description="Rhodopsin" evidence="18">
    <location>
        <begin position="110"/>
        <end position="345"/>
    </location>
</feature>
<keyword evidence="10 15" id="KW-0472">Membrane</keyword>
<keyword evidence="12" id="KW-0449">Lipoprotein</keyword>
<evidence type="ECO:0000256" key="16">
    <source>
        <dbReference type="SAM" id="SignalP"/>
    </source>
</evidence>
<evidence type="ECO:0000256" key="1">
    <source>
        <dbReference type="ARBA" id="ARBA00004141"/>
    </source>
</evidence>
<dbReference type="InterPro" id="IPR049326">
    <property type="entry name" value="Rhodopsin_dom_fungi"/>
</dbReference>
<feature type="region of interest" description="Disordered" evidence="14">
    <location>
        <begin position="572"/>
        <end position="634"/>
    </location>
</feature>
<evidence type="ECO:0000259" key="18">
    <source>
        <dbReference type="Pfam" id="PF20684"/>
    </source>
</evidence>
<evidence type="ECO:0000256" key="15">
    <source>
        <dbReference type="SAM" id="Phobius"/>
    </source>
</evidence>
<feature type="compositionally biased region" description="Basic and acidic residues" evidence="14">
    <location>
        <begin position="610"/>
        <end position="622"/>
    </location>
</feature>
<evidence type="ECO:0000259" key="17">
    <source>
        <dbReference type="Pfam" id="PF05730"/>
    </source>
</evidence>
<feature type="region of interest" description="Disordered" evidence="14">
    <location>
        <begin position="489"/>
        <end position="520"/>
    </location>
</feature>
<evidence type="ECO:0000256" key="3">
    <source>
        <dbReference type="ARBA" id="ARBA00004613"/>
    </source>
</evidence>
<keyword evidence="8 16" id="KW-0732">Signal</keyword>
<keyword evidence="11" id="KW-1015">Disulfide bond</keyword>
<feature type="transmembrane region" description="Helical" evidence="15">
    <location>
        <begin position="165"/>
        <end position="188"/>
    </location>
</feature>
<dbReference type="Pfam" id="PF20684">
    <property type="entry name" value="Fung_rhodopsin"/>
    <property type="match status" value="1"/>
</dbReference>
<gene>
    <name evidence="19" type="ORF">K504DRAFT_515165</name>
</gene>
<comment type="similarity">
    <text evidence="4">Belongs to the RBT5 family.</text>
</comment>
<evidence type="ECO:0000256" key="10">
    <source>
        <dbReference type="ARBA" id="ARBA00023136"/>
    </source>
</evidence>
<feature type="compositionally biased region" description="Low complexity" evidence="14">
    <location>
        <begin position="587"/>
        <end position="608"/>
    </location>
</feature>
<organism evidence="19 20">
    <name type="scientific">Pleomassaria siparia CBS 279.74</name>
    <dbReference type="NCBI Taxonomy" id="1314801"/>
    <lineage>
        <taxon>Eukaryota</taxon>
        <taxon>Fungi</taxon>
        <taxon>Dikarya</taxon>
        <taxon>Ascomycota</taxon>
        <taxon>Pezizomycotina</taxon>
        <taxon>Dothideomycetes</taxon>
        <taxon>Pleosporomycetidae</taxon>
        <taxon>Pleosporales</taxon>
        <taxon>Pleomassariaceae</taxon>
        <taxon>Pleomassaria</taxon>
    </lineage>
</organism>
<evidence type="ECO:0000256" key="9">
    <source>
        <dbReference type="ARBA" id="ARBA00022989"/>
    </source>
</evidence>
<evidence type="ECO:0000256" key="12">
    <source>
        <dbReference type="ARBA" id="ARBA00023288"/>
    </source>
</evidence>
<dbReference type="InterPro" id="IPR052337">
    <property type="entry name" value="SAT4-like"/>
</dbReference>
<dbReference type="EMBL" id="MU005779">
    <property type="protein sequence ID" value="KAF2705279.1"/>
    <property type="molecule type" value="Genomic_DNA"/>
</dbReference>
<evidence type="ECO:0000256" key="6">
    <source>
        <dbReference type="ARBA" id="ARBA00022622"/>
    </source>
</evidence>
<dbReference type="PANTHER" id="PTHR33048">
    <property type="entry name" value="PTH11-LIKE INTEGRAL MEMBRANE PROTEIN (AFU_ORTHOLOGUE AFUA_5G11245)"/>
    <property type="match status" value="1"/>
</dbReference>
<keyword evidence="9 15" id="KW-1133">Transmembrane helix</keyword>
<feature type="transmembrane region" description="Helical" evidence="15">
    <location>
        <begin position="247"/>
        <end position="268"/>
    </location>
</feature>
<keyword evidence="6" id="KW-0336">GPI-anchor</keyword>
<evidence type="ECO:0000256" key="13">
    <source>
        <dbReference type="ARBA" id="ARBA00038359"/>
    </source>
</evidence>
<sequence length="634" mass="70824">MRVLTTIFILAMTLITSLKCFLKSAEDSNCELADLFCLERDTGVKPELHKCVAMNCTIREELSAKNFSSYVHGEPVRDQTRFYSYTAIISGGFALLAVITRISVQLPYLGGAWGPDDWTILLAMIDETQIPAVSLNSLSVLLAKEGLGKDMWTVPFDSITHILRLYYWAEICYVSSTALVKVSILLFYLRTFPNRILRRYVKLTIAAVVLYMLAFVPTTIVQCLPIQTSWERWDGEHQAKCINLNMLAWVGFSVDTFINIAVICLPLRELSKLPMDRSKTAGVMLMFMLGGVGTIVSALRLKWTVQFGSSKNATWDYTPIGYFSNLEIQVGIVLACLPAFRTLQRRLFSSEKSADYYIPPTQIYGEKGSALFLHSHSSIPELGGKTVTARNSSHCCEHFDDELLKHEASELGINDVVPSNPKKGTVEIMGRGVDHKDIKHGSTHSTESIFFLLEAPAPAYTRNNLRRGSSDDSVPLQAQIITVRKATTVARNHEANPAGSSVIPRPPVSEPRSPKDTSFKAPNVKVFSMYAPSLSEEALDEMAARRKSSIATIEEEFRTLSLARYNEDVLQQTEPPKPQQIQPPKPQQIQPPKLQQIQPPKPQQVQPPELHQRVEQVRRSEDGDASGEDDGFWG</sequence>
<comment type="similarity">
    <text evidence="13">Belongs to the SAT4 family.</text>
</comment>
<dbReference type="GO" id="GO:0005576">
    <property type="term" value="C:extracellular region"/>
    <property type="evidence" value="ECO:0007669"/>
    <property type="project" value="UniProtKB-SubCell"/>
</dbReference>
<name>A0A6G1JXE3_9PLEO</name>
<evidence type="ECO:0000256" key="7">
    <source>
        <dbReference type="ARBA" id="ARBA00022692"/>
    </source>
</evidence>
<keyword evidence="20" id="KW-1185">Reference proteome</keyword>
<protein>
    <submittedName>
        <fullName evidence="19">Uncharacterized protein</fullName>
    </submittedName>
</protein>
<dbReference type="AlphaFoldDB" id="A0A6G1JXE3"/>
<evidence type="ECO:0000256" key="5">
    <source>
        <dbReference type="ARBA" id="ARBA00022525"/>
    </source>
</evidence>
<dbReference type="OrthoDB" id="5378633at2759"/>
<accession>A0A6G1JXE3</accession>
<evidence type="ECO:0000256" key="4">
    <source>
        <dbReference type="ARBA" id="ARBA00010031"/>
    </source>
</evidence>
<keyword evidence="6" id="KW-0325">Glycoprotein</keyword>
<comment type="subcellular location">
    <subcellularLocation>
        <location evidence="2">Membrane</location>
        <topology evidence="2">Lipid-anchor</topology>
        <topology evidence="2">GPI-anchor</topology>
    </subcellularLocation>
    <subcellularLocation>
        <location evidence="1">Membrane</location>
        <topology evidence="1">Multi-pass membrane protein</topology>
    </subcellularLocation>
    <subcellularLocation>
        <location evidence="3">Secreted</location>
    </subcellularLocation>
</comment>
<feature type="compositionally biased region" description="Pro residues" evidence="14">
    <location>
        <begin position="575"/>
        <end position="586"/>
    </location>
</feature>
<evidence type="ECO:0000313" key="19">
    <source>
        <dbReference type="EMBL" id="KAF2705279.1"/>
    </source>
</evidence>
<reference evidence="19" key="1">
    <citation type="journal article" date="2020" name="Stud. Mycol.">
        <title>101 Dothideomycetes genomes: a test case for predicting lifestyles and emergence of pathogens.</title>
        <authorList>
            <person name="Haridas S."/>
            <person name="Albert R."/>
            <person name="Binder M."/>
            <person name="Bloem J."/>
            <person name="Labutti K."/>
            <person name="Salamov A."/>
            <person name="Andreopoulos B."/>
            <person name="Baker S."/>
            <person name="Barry K."/>
            <person name="Bills G."/>
            <person name="Bluhm B."/>
            <person name="Cannon C."/>
            <person name="Castanera R."/>
            <person name="Culley D."/>
            <person name="Daum C."/>
            <person name="Ezra D."/>
            <person name="Gonzalez J."/>
            <person name="Henrissat B."/>
            <person name="Kuo A."/>
            <person name="Liang C."/>
            <person name="Lipzen A."/>
            <person name="Lutzoni F."/>
            <person name="Magnuson J."/>
            <person name="Mondo S."/>
            <person name="Nolan M."/>
            <person name="Ohm R."/>
            <person name="Pangilinan J."/>
            <person name="Park H.-J."/>
            <person name="Ramirez L."/>
            <person name="Alfaro M."/>
            <person name="Sun H."/>
            <person name="Tritt A."/>
            <person name="Yoshinaga Y."/>
            <person name="Zwiers L.-H."/>
            <person name="Turgeon B."/>
            <person name="Goodwin S."/>
            <person name="Spatafora J."/>
            <person name="Crous P."/>
            <person name="Grigoriev I."/>
        </authorList>
    </citation>
    <scope>NUCLEOTIDE SEQUENCE</scope>
    <source>
        <strain evidence="19">CBS 279.74</strain>
    </source>
</reference>
<dbReference type="Proteomes" id="UP000799428">
    <property type="component" value="Unassembled WGS sequence"/>
</dbReference>
<keyword evidence="7 15" id="KW-0812">Transmembrane</keyword>
<evidence type="ECO:0000256" key="8">
    <source>
        <dbReference type="ARBA" id="ARBA00022729"/>
    </source>
</evidence>
<dbReference type="PANTHER" id="PTHR33048:SF160">
    <property type="entry name" value="SAT4 FAMILY MEMBRANE PROTEIN"/>
    <property type="match status" value="1"/>
</dbReference>
<dbReference type="GO" id="GO:0098552">
    <property type="term" value="C:side of membrane"/>
    <property type="evidence" value="ECO:0007669"/>
    <property type="project" value="UniProtKB-KW"/>
</dbReference>
<evidence type="ECO:0000256" key="2">
    <source>
        <dbReference type="ARBA" id="ARBA00004589"/>
    </source>
</evidence>
<dbReference type="Pfam" id="PF05730">
    <property type="entry name" value="CFEM"/>
    <property type="match status" value="1"/>
</dbReference>
<feature type="transmembrane region" description="Helical" evidence="15">
    <location>
        <begin position="200"/>
        <end position="227"/>
    </location>
</feature>
<keyword evidence="5" id="KW-0964">Secreted</keyword>
<feature type="chain" id="PRO_5026045483" evidence="16">
    <location>
        <begin position="21"/>
        <end position="634"/>
    </location>
</feature>
<evidence type="ECO:0000313" key="20">
    <source>
        <dbReference type="Proteomes" id="UP000799428"/>
    </source>
</evidence>
<feature type="compositionally biased region" description="Acidic residues" evidence="14">
    <location>
        <begin position="623"/>
        <end position="634"/>
    </location>
</feature>
<proteinExistence type="inferred from homology"/>
<feature type="signal peptide" evidence="16">
    <location>
        <begin position="1"/>
        <end position="20"/>
    </location>
</feature>
<feature type="domain" description="CFEM" evidence="17">
    <location>
        <begin position="18"/>
        <end position="68"/>
    </location>
</feature>
<feature type="transmembrane region" description="Helical" evidence="15">
    <location>
        <begin position="280"/>
        <end position="300"/>
    </location>
</feature>
<evidence type="ECO:0000256" key="14">
    <source>
        <dbReference type="SAM" id="MobiDB-lite"/>
    </source>
</evidence>
<dbReference type="InterPro" id="IPR008427">
    <property type="entry name" value="Extracellular_membr_CFEM_dom"/>
</dbReference>